<dbReference type="PANTHER" id="PTHR43581:SF4">
    <property type="entry name" value="ATP_GTP PHOSPHATASE"/>
    <property type="match status" value="1"/>
</dbReference>
<dbReference type="InterPro" id="IPR051396">
    <property type="entry name" value="Bact_Antivir_Def_Nuclease"/>
</dbReference>
<sequence length="513" mass="59038">MAKKEINPNADKDYIDQIDLSNEHNFPKFLKSIKLSPFRHITDLTLNFNHPISVIAGTNRSGKSTILMALACSHFDFKKRNVHNGILERHTWSSIMQFTSQDKQKIDWTYYITYKYGSKEETKRGQRKATTKKWNGIGKKETQFTNRQVIFLDLDRISPARNFGRVIFNKSQKAAVTNISSANIPSIEKYLSYVLEENFKLNKLATHLDKDIFKYSNSNEYSSYNAATGEEVLTKIIIDIIEAPDHSLILIDEIEVGLHPKIQRLLIQALYNIARNDNKQFVLTSHSPSILSSLPDKARIFIEKISEGQYKAIPNISVNAALSKMDSISYPLVDLYCEDNEAKKIIQKAISAIQSEMSLTNFSDLINIVVSGNGDKTYTYFKSHQETYPNKRIKTGYACILDGDRRILKNASGNLSYPQEECLHFIYSNDCPEKFLTAEYLKKYPNSTLTYHINNSNPHCLFDKMIENSFCTNREEAFEKSWNHFITTIDGKLYFDELKSFIIKMTKKYSPDL</sequence>
<accession>A0ABX0F351</accession>
<evidence type="ECO:0000259" key="1">
    <source>
        <dbReference type="SMART" id="SM00382"/>
    </source>
</evidence>
<protein>
    <recommendedName>
        <fullName evidence="1">AAA+ ATPase domain-containing protein</fullName>
    </recommendedName>
</protein>
<evidence type="ECO:0000313" key="2">
    <source>
        <dbReference type="EMBL" id="NGZ45449.1"/>
    </source>
</evidence>
<keyword evidence="3" id="KW-1185">Reference proteome</keyword>
<dbReference type="InterPro" id="IPR027417">
    <property type="entry name" value="P-loop_NTPase"/>
</dbReference>
<comment type="caution">
    <text evidence="2">The sequence shown here is derived from an EMBL/GenBank/DDBJ whole genome shotgun (WGS) entry which is preliminary data.</text>
</comment>
<dbReference type="InterPro" id="IPR003593">
    <property type="entry name" value="AAA+_ATPase"/>
</dbReference>
<feature type="domain" description="AAA+ ATPase" evidence="1">
    <location>
        <begin position="49"/>
        <end position="306"/>
    </location>
</feature>
<gene>
    <name evidence="2" type="ORF">EWU23_13270</name>
</gene>
<organism evidence="2 3">
    <name type="scientific">Aquirufa beregesia</name>
    <dbReference type="NCBI Taxonomy" id="2516556"/>
    <lineage>
        <taxon>Bacteria</taxon>
        <taxon>Pseudomonadati</taxon>
        <taxon>Bacteroidota</taxon>
        <taxon>Cytophagia</taxon>
        <taxon>Cytophagales</taxon>
        <taxon>Flectobacillaceae</taxon>
        <taxon>Aquirufa</taxon>
    </lineage>
</organism>
<dbReference type="Gene3D" id="3.40.50.300">
    <property type="entry name" value="P-loop containing nucleotide triphosphate hydrolases"/>
    <property type="match status" value="1"/>
</dbReference>
<dbReference type="EMBL" id="SEWW01000011">
    <property type="protein sequence ID" value="NGZ45449.1"/>
    <property type="molecule type" value="Genomic_DNA"/>
</dbReference>
<dbReference type="Proteomes" id="UP001318301">
    <property type="component" value="Unassembled WGS sequence"/>
</dbReference>
<proteinExistence type="predicted"/>
<dbReference type="RefSeq" id="WP_166233039.1">
    <property type="nucleotide sequence ID" value="NZ_CBCSIJ010000031.1"/>
</dbReference>
<reference evidence="2 3" key="1">
    <citation type="submission" date="2019-02" db="EMBL/GenBank/DDBJ databases">
        <title>Genome of a new Bacteroidetes strain.</title>
        <authorList>
            <person name="Pitt A."/>
        </authorList>
    </citation>
    <scope>NUCLEOTIDE SEQUENCE [LARGE SCALE GENOMIC DNA]</scope>
    <source>
        <strain evidence="2 3">50C-KIRBA</strain>
    </source>
</reference>
<dbReference type="Pfam" id="PF13304">
    <property type="entry name" value="AAA_21"/>
    <property type="match status" value="1"/>
</dbReference>
<dbReference type="InterPro" id="IPR003959">
    <property type="entry name" value="ATPase_AAA_core"/>
</dbReference>
<dbReference type="SUPFAM" id="SSF52540">
    <property type="entry name" value="P-loop containing nucleoside triphosphate hydrolases"/>
    <property type="match status" value="1"/>
</dbReference>
<dbReference type="SMART" id="SM00382">
    <property type="entry name" value="AAA"/>
    <property type="match status" value="1"/>
</dbReference>
<evidence type="ECO:0000313" key="3">
    <source>
        <dbReference type="Proteomes" id="UP001318301"/>
    </source>
</evidence>
<dbReference type="CDD" id="cd00267">
    <property type="entry name" value="ABC_ATPase"/>
    <property type="match status" value="1"/>
</dbReference>
<dbReference type="PANTHER" id="PTHR43581">
    <property type="entry name" value="ATP/GTP PHOSPHATASE"/>
    <property type="match status" value="1"/>
</dbReference>
<name>A0ABX0F351_9BACT</name>